<feature type="signal peptide" evidence="1">
    <location>
        <begin position="1"/>
        <end position="25"/>
    </location>
</feature>
<comment type="caution">
    <text evidence="3">The sequence shown here is derived from an EMBL/GenBank/DDBJ whole genome shotgun (WGS) entry which is preliminary data.</text>
</comment>
<evidence type="ECO:0000256" key="1">
    <source>
        <dbReference type="SAM" id="SignalP"/>
    </source>
</evidence>
<accession>A0A4D9CYC5</accession>
<reference evidence="3 4" key="1">
    <citation type="submission" date="2019-01" db="EMBL/GenBank/DDBJ databases">
        <title>Nuclear Genome Assembly of the Microalgal Biofuel strain Nannochloropsis salina CCMP1776.</title>
        <authorList>
            <person name="Hovde B."/>
        </authorList>
    </citation>
    <scope>NUCLEOTIDE SEQUENCE [LARGE SCALE GENOMIC DNA]</scope>
    <source>
        <strain evidence="3 4">CCMP1776</strain>
    </source>
</reference>
<dbReference type="PANTHER" id="PTHR33970">
    <property type="entry name" value="VIOLAXANTHIN DE-EPOXIDASE, CHLOROPLASTIC-RELATED"/>
    <property type="match status" value="1"/>
</dbReference>
<keyword evidence="4" id="KW-1185">Reference proteome</keyword>
<dbReference type="InterPro" id="IPR044682">
    <property type="entry name" value="VDE"/>
</dbReference>
<dbReference type="Pfam" id="PF07137">
    <property type="entry name" value="VDE"/>
    <property type="match status" value="1"/>
</dbReference>
<dbReference type="Gene3D" id="2.40.128.20">
    <property type="match status" value="1"/>
</dbReference>
<evidence type="ECO:0000313" key="3">
    <source>
        <dbReference type="EMBL" id="TFJ84016.1"/>
    </source>
</evidence>
<evidence type="ECO:0000259" key="2">
    <source>
        <dbReference type="Pfam" id="PF07137"/>
    </source>
</evidence>
<sequence length="318" mass="34824">MANLVQSFFILVAFISVCWTPVADAGGAKVNNVTPSMARTILIAAMSHEMDTVASADLPSSLTKTEANTTCIMTYCTDAALDCVKDQACRTALSCLSTCDSLEDDSPDKIELQKCTADCVVTYENEALDAVNGCFDSHDCIALTPIPLACRDTHPAFSIPQNVTDMEGAWWATWGKNAVYDCYPCQRLSFSPLNASSWLYTSKYLTPTLEGGVRAYELQAAFPWPADGMATAIAFNYTYQGMSHGEEWRFLHVDPSLVVLYYCGQGNTWQYEGGLVLSRERSSPPDHVSLAAEAFAKIGIDFEEEFCELQPNRPCPAL</sequence>
<dbReference type="GO" id="GO:0010028">
    <property type="term" value="P:xanthophyll cycle"/>
    <property type="evidence" value="ECO:0007669"/>
    <property type="project" value="InterPro"/>
</dbReference>
<dbReference type="OrthoDB" id="10258187at2759"/>
<feature type="domain" description="VDE lipocalin" evidence="2">
    <location>
        <begin position="69"/>
        <end position="308"/>
    </location>
</feature>
<dbReference type="AlphaFoldDB" id="A0A4D9CYC5"/>
<organism evidence="3 4">
    <name type="scientific">Nannochloropsis salina CCMP1776</name>
    <dbReference type="NCBI Taxonomy" id="1027361"/>
    <lineage>
        <taxon>Eukaryota</taxon>
        <taxon>Sar</taxon>
        <taxon>Stramenopiles</taxon>
        <taxon>Ochrophyta</taxon>
        <taxon>Eustigmatophyceae</taxon>
        <taxon>Eustigmatales</taxon>
        <taxon>Monodopsidaceae</taxon>
        <taxon>Microchloropsis</taxon>
        <taxon>Microchloropsis salina</taxon>
    </lineage>
</organism>
<proteinExistence type="predicted"/>
<feature type="chain" id="PRO_5020027098" description="VDE lipocalin domain-containing protein" evidence="1">
    <location>
        <begin position="26"/>
        <end position="318"/>
    </location>
</feature>
<keyword evidence="1" id="KW-0732">Signal</keyword>
<dbReference type="GO" id="GO:0046422">
    <property type="term" value="F:violaxanthin de-epoxidase activity"/>
    <property type="evidence" value="ECO:0007669"/>
    <property type="project" value="InterPro"/>
</dbReference>
<dbReference type="InterPro" id="IPR010788">
    <property type="entry name" value="VDE_dom"/>
</dbReference>
<dbReference type="EMBL" id="SDOX01000021">
    <property type="protein sequence ID" value="TFJ84016.1"/>
    <property type="molecule type" value="Genomic_DNA"/>
</dbReference>
<dbReference type="PANTHER" id="PTHR33970:SF2">
    <property type="entry name" value="OS01G0716400 PROTEIN"/>
    <property type="match status" value="1"/>
</dbReference>
<gene>
    <name evidence="3" type="ORF">NSK_005111</name>
</gene>
<name>A0A4D9CYC5_9STRA</name>
<evidence type="ECO:0000313" key="4">
    <source>
        <dbReference type="Proteomes" id="UP000355283"/>
    </source>
</evidence>
<dbReference type="Proteomes" id="UP000355283">
    <property type="component" value="Unassembled WGS sequence"/>
</dbReference>
<dbReference type="InterPro" id="IPR012674">
    <property type="entry name" value="Calycin"/>
</dbReference>
<dbReference type="SUPFAM" id="SSF50814">
    <property type="entry name" value="Lipocalins"/>
    <property type="match status" value="1"/>
</dbReference>
<protein>
    <recommendedName>
        <fullName evidence="2">VDE lipocalin domain-containing protein</fullName>
    </recommendedName>
</protein>